<protein>
    <submittedName>
        <fullName evidence="2">RNA-directed DNA polymerase from mobile element jockey</fullName>
    </submittedName>
</protein>
<name>A0A3M7SIX7_BRAPC</name>
<evidence type="ECO:0000313" key="3">
    <source>
        <dbReference type="Proteomes" id="UP000276133"/>
    </source>
</evidence>
<proteinExistence type="predicted"/>
<dbReference type="Proteomes" id="UP000276133">
    <property type="component" value="Unassembled WGS sequence"/>
</dbReference>
<dbReference type="InterPro" id="IPR012337">
    <property type="entry name" value="RNaseH-like_sf"/>
</dbReference>
<dbReference type="Pfam" id="PF05699">
    <property type="entry name" value="Dimer_Tnp_hAT"/>
    <property type="match status" value="1"/>
</dbReference>
<dbReference type="OrthoDB" id="10023994at2759"/>
<dbReference type="GO" id="GO:0046983">
    <property type="term" value="F:protein dimerization activity"/>
    <property type="evidence" value="ECO:0007669"/>
    <property type="project" value="InterPro"/>
</dbReference>
<accession>A0A3M7SIX7</accession>
<dbReference type="AlphaFoldDB" id="A0A3M7SIX7"/>
<dbReference type="GO" id="GO:0003964">
    <property type="term" value="F:RNA-directed DNA polymerase activity"/>
    <property type="evidence" value="ECO:0007669"/>
    <property type="project" value="UniProtKB-KW"/>
</dbReference>
<gene>
    <name evidence="2" type="ORF">BpHYR1_024198</name>
</gene>
<evidence type="ECO:0000313" key="2">
    <source>
        <dbReference type="EMBL" id="RNA35679.1"/>
    </source>
</evidence>
<organism evidence="2 3">
    <name type="scientific">Brachionus plicatilis</name>
    <name type="common">Marine rotifer</name>
    <name type="synonym">Brachionus muelleri</name>
    <dbReference type="NCBI Taxonomy" id="10195"/>
    <lineage>
        <taxon>Eukaryota</taxon>
        <taxon>Metazoa</taxon>
        <taxon>Spiralia</taxon>
        <taxon>Gnathifera</taxon>
        <taxon>Rotifera</taxon>
        <taxon>Eurotatoria</taxon>
        <taxon>Monogononta</taxon>
        <taxon>Pseudotrocha</taxon>
        <taxon>Ploima</taxon>
        <taxon>Brachionidae</taxon>
        <taxon>Brachionus</taxon>
    </lineage>
</organism>
<sequence length="150" mass="17459">MKNFFDLQRQSRLKCREKDNQTLFPTISRLAKKILGVPATSTAIERLFSKTCFILLNISAWNSYRRNDIEIPEQVQRIVSKMVPELKSKPYLERREALGWSTLEERLRRDDLIQLHKLQHGHDRVIFIIGNQKLASDGLDSPAGNTRTCH</sequence>
<comment type="caution">
    <text evidence="2">The sequence shown here is derived from an EMBL/GenBank/DDBJ whole genome shotgun (WGS) entry which is preliminary data.</text>
</comment>
<dbReference type="InterPro" id="IPR008906">
    <property type="entry name" value="HATC_C_dom"/>
</dbReference>
<dbReference type="SUPFAM" id="SSF53098">
    <property type="entry name" value="Ribonuclease H-like"/>
    <property type="match status" value="1"/>
</dbReference>
<keyword evidence="3" id="KW-1185">Reference proteome</keyword>
<keyword evidence="2" id="KW-0808">Transferase</keyword>
<feature type="domain" description="HAT C-terminal dimerisation" evidence="1">
    <location>
        <begin position="18"/>
        <end position="51"/>
    </location>
</feature>
<reference evidence="2 3" key="1">
    <citation type="journal article" date="2018" name="Sci. Rep.">
        <title>Genomic signatures of local adaptation to the degree of environmental predictability in rotifers.</title>
        <authorList>
            <person name="Franch-Gras L."/>
            <person name="Hahn C."/>
            <person name="Garcia-Roger E.M."/>
            <person name="Carmona M.J."/>
            <person name="Serra M."/>
            <person name="Gomez A."/>
        </authorList>
    </citation>
    <scope>NUCLEOTIDE SEQUENCE [LARGE SCALE GENOMIC DNA]</scope>
    <source>
        <strain evidence="2">HYR1</strain>
    </source>
</reference>
<evidence type="ECO:0000259" key="1">
    <source>
        <dbReference type="Pfam" id="PF05699"/>
    </source>
</evidence>
<keyword evidence="2" id="KW-0548">Nucleotidyltransferase</keyword>
<keyword evidence="2" id="KW-0695">RNA-directed DNA polymerase</keyword>
<dbReference type="EMBL" id="REGN01001300">
    <property type="protein sequence ID" value="RNA35679.1"/>
    <property type="molecule type" value="Genomic_DNA"/>
</dbReference>